<evidence type="ECO:0000256" key="5">
    <source>
        <dbReference type="ARBA" id="ARBA00023004"/>
    </source>
</evidence>
<evidence type="ECO:0000256" key="2">
    <source>
        <dbReference type="ARBA" id="ARBA00022617"/>
    </source>
</evidence>
<keyword evidence="4" id="KW-0560">Oxidoreductase</keyword>
<keyword evidence="6" id="KW-0472">Membrane</keyword>
<keyword evidence="8" id="KW-1185">Reference proteome</keyword>
<dbReference type="GO" id="GO:0005506">
    <property type="term" value="F:iron ion binding"/>
    <property type="evidence" value="ECO:0007669"/>
    <property type="project" value="InterPro"/>
</dbReference>
<dbReference type="PANTHER" id="PTHR24305:SF235">
    <property type="entry name" value="CYTOCHROME P450 MONOOXYGENASE APDB-RELATED"/>
    <property type="match status" value="1"/>
</dbReference>
<dbReference type="STRING" id="1163406.A0A0L0MZB6"/>
<accession>A0A0L0MZB6</accession>
<keyword evidence="3" id="KW-0479">Metal-binding</keyword>
<organism evidence="7 8">
    <name type="scientific">Tolypocladium ophioglossoides (strain CBS 100239)</name>
    <name type="common">Snaketongue truffleclub</name>
    <name type="synonym">Elaphocordyceps ophioglossoides</name>
    <dbReference type="NCBI Taxonomy" id="1163406"/>
    <lineage>
        <taxon>Eukaryota</taxon>
        <taxon>Fungi</taxon>
        <taxon>Dikarya</taxon>
        <taxon>Ascomycota</taxon>
        <taxon>Pezizomycotina</taxon>
        <taxon>Sordariomycetes</taxon>
        <taxon>Hypocreomycetidae</taxon>
        <taxon>Hypocreales</taxon>
        <taxon>Ophiocordycipitaceae</taxon>
        <taxon>Tolypocladium</taxon>
    </lineage>
</organism>
<keyword evidence="2" id="KW-0349">Heme</keyword>
<feature type="transmembrane region" description="Helical" evidence="6">
    <location>
        <begin position="20"/>
        <end position="43"/>
    </location>
</feature>
<keyword evidence="6" id="KW-1133">Transmembrane helix</keyword>
<evidence type="ECO:0000256" key="3">
    <source>
        <dbReference type="ARBA" id="ARBA00022723"/>
    </source>
</evidence>
<dbReference type="Pfam" id="PF00067">
    <property type="entry name" value="p450"/>
    <property type="match status" value="1"/>
</dbReference>
<dbReference type="GO" id="GO:0016705">
    <property type="term" value="F:oxidoreductase activity, acting on paired donors, with incorporation or reduction of molecular oxygen"/>
    <property type="evidence" value="ECO:0007669"/>
    <property type="project" value="InterPro"/>
</dbReference>
<dbReference type="Proteomes" id="UP000036947">
    <property type="component" value="Unassembled WGS sequence"/>
</dbReference>
<dbReference type="GO" id="GO:0020037">
    <property type="term" value="F:heme binding"/>
    <property type="evidence" value="ECO:0007669"/>
    <property type="project" value="InterPro"/>
</dbReference>
<evidence type="ECO:0000256" key="6">
    <source>
        <dbReference type="SAM" id="Phobius"/>
    </source>
</evidence>
<comment type="cofactor">
    <cofactor evidence="1">
        <name>heme</name>
        <dbReference type="ChEBI" id="CHEBI:30413"/>
    </cofactor>
</comment>
<sequence>MNPIDHAFIALLRPFGGTEGLAHTSRLSVLACVIGLLILAFVFRRNGNKLKCLDMDGVPMKELGISSTSKTAMLFQPPLISKHGEKLAHDEPYIIRSGKHREVVLHTAEHVREFLRNDAKADRLLGQCVGALNGKKWRVVRSYFDPAYSHNASLVILPSFQNEVVKWLNTLKNDSLRTGVGRLVVHAPTSCKILPLRVIPQSFYGEAYDDDAYTKLVRVSQIQGQALKYAVTGRWQKYRWFNMLPTPSRRQLDRYHQDWQAFNLEMLETARKKGLAIPAENVFKGVQPDDAMSMDQYLQTIDEMIFTNIDITASVLAFMLSKLTKHPDFQQKLYEEIVAQKAEEGFNLNNYITRQTTLLHYLCLESVRLRPATWFSVPECTTIDKVIGRYKIPAQTPIIIDVRRLNTNALTWGPDGAEFRPERFASLSPNEYRYGYMRFGVVSGKCLGKHMAVVLMKVAIITVLERYKIEEVEMNIGVKDGDLAFIKRK</sequence>
<dbReference type="GO" id="GO:0044550">
    <property type="term" value="P:secondary metabolite biosynthetic process"/>
    <property type="evidence" value="ECO:0007669"/>
    <property type="project" value="UniProtKB-ARBA"/>
</dbReference>
<dbReference type="GO" id="GO:0004497">
    <property type="term" value="F:monooxygenase activity"/>
    <property type="evidence" value="ECO:0007669"/>
    <property type="project" value="InterPro"/>
</dbReference>
<dbReference type="InterPro" id="IPR050121">
    <property type="entry name" value="Cytochrome_P450_monoxygenase"/>
</dbReference>
<dbReference type="PANTHER" id="PTHR24305">
    <property type="entry name" value="CYTOCHROME P450"/>
    <property type="match status" value="1"/>
</dbReference>
<name>A0A0L0MZB6_TOLOC</name>
<protein>
    <submittedName>
        <fullName evidence="7">Cytochrome P450</fullName>
    </submittedName>
</protein>
<evidence type="ECO:0000313" key="8">
    <source>
        <dbReference type="Proteomes" id="UP000036947"/>
    </source>
</evidence>
<evidence type="ECO:0000256" key="1">
    <source>
        <dbReference type="ARBA" id="ARBA00001971"/>
    </source>
</evidence>
<keyword evidence="5" id="KW-0408">Iron</keyword>
<reference evidence="7 8" key="1">
    <citation type="journal article" date="2015" name="BMC Genomics">
        <title>The genome of the truffle-parasite Tolypocladium ophioglossoides and the evolution of antifungal peptaibiotics.</title>
        <authorList>
            <person name="Quandt C.A."/>
            <person name="Bushley K.E."/>
            <person name="Spatafora J.W."/>
        </authorList>
    </citation>
    <scope>NUCLEOTIDE SEQUENCE [LARGE SCALE GENOMIC DNA]</scope>
    <source>
        <strain evidence="7 8">CBS 100239</strain>
    </source>
</reference>
<evidence type="ECO:0000313" key="7">
    <source>
        <dbReference type="EMBL" id="KND87116.1"/>
    </source>
</evidence>
<comment type="caution">
    <text evidence="7">The sequence shown here is derived from an EMBL/GenBank/DDBJ whole genome shotgun (WGS) entry which is preliminary data.</text>
</comment>
<evidence type="ECO:0000256" key="4">
    <source>
        <dbReference type="ARBA" id="ARBA00023002"/>
    </source>
</evidence>
<dbReference type="CDD" id="cd20615">
    <property type="entry name" value="CYP_GliC-like"/>
    <property type="match status" value="1"/>
</dbReference>
<dbReference type="InterPro" id="IPR036396">
    <property type="entry name" value="Cyt_P450_sf"/>
</dbReference>
<dbReference type="EMBL" id="LFRF01000041">
    <property type="protein sequence ID" value="KND87116.1"/>
    <property type="molecule type" value="Genomic_DNA"/>
</dbReference>
<dbReference type="AlphaFoldDB" id="A0A0L0MZB6"/>
<gene>
    <name evidence="7" type="ORF">TOPH_08248</name>
</gene>
<proteinExistence type="predicted"/>
<dbReference type="InterPro" id="IPR001128">
    <property type="entry name" value="Cyt_P450"/>
</dbReference>
<dbReference type="Gene3D" id="1.10.630.10">
    <property type="entry name" value="Cytochrome P450"/>
    <property type="match status" value="1"/>
</dbReference>
<dbReference type="SUPFAM" id="SSF48264">
    <property type="entry name" value="Cytochrome P450"/>
    <property type="match status" value="1"/>
</dbReference>
<keyword evidence="6" id="KW-0812">Transmembrane</keyword>
<dbReference type="OrthoDB" id="4917465at2759"/>